<gene>
    <name evidence="2" type="ORF">J4557_40300</name>
</gene>
<feature type="chain" id="PRO_5047447576" description="Alpha/beta hydrolase" evidence="1">
    <location>
        <begin position="29"/>
        <end position="467"/>
    </location>
</feature>
<evidence type="ECO:0008006" key="4">
    <source>
        <dbReference type="Google" id="ProtNLM"/>
    </source>
</evidence>
<sequence length="467" mass="47798">MSLPRPARRLGRLAAAGAVLALAPAVPAAASASAASAPAPSTSTSTSSGTVAYSGKLADGAAWTAEVPARWNGTLLLFSHGFGPLVAQDAPSPGARTALLAEGYALAGSSYDPNGSMWALASAERDQFATLDAFRGAAGRPRHVISVGQSMGGLVNAQIARDGAGRVDGALGLCGLVAGGVDLDNYQLDAEYAIAALLGPGSGTRLVDLSDAAEAGALGAKLTDAVTTAQATPQGRARIALASAYLNLAGWAPNQQPPASTDYAGQEQQQYAWFTQGLLPFLTSGRYQIELSAGGNTSWNKGVDYAALLRRSSHAAQVRALYRTAGLNLGSDLTRLTKGADVTADPAAVRSLRRTSTAGQGLTVPLLDVHTTSDQLVPVEQENAFAGRVRAAGRSALLRQAYVARQGHCNFTTAETVAAVHAVQNRVTTGRWNGTGAAQLQRSALALGLDGAAFVAYRPGTLVGARR</sequence>
<dbReference type="Proteomes" id="UP000666915">
    <property type="component" value="Unassembled WGS sequence"/>
</dbReference>
<keyword evidence="3" id="KW-1185">Reference proteome</keyword>
<evidence type="ECO:0000313" key="2">
    <source>
        <dbReference type="EMBL" id="MBO2443785.1"/>
    </source>
</evidence>
<reference evidence="2 3" key="1">
    <citation type="submission" date="2021-03" db="EMBL/GenBank/DDBJ databases">
        <authorList>
            <person name="Kanchanasin P."/>
            <person name="Saeng-In P."/>
            <person name="Phongsopitanun W."/>
            <person name="Yuki M."/>
            <person name="Kudo T."/>
            <person name="Ohkuma M."/>
            <person name="Tanasupawat S."/>
        </authorList>
    </citation>
    <scope>NUCLEOTIDE SEQUENCE [LARGE SCALE GENOMIC DNA]</scope>
    <source>
        <strain evidence="2 3">L46</strain>
    </source>
</reference>
<feature type="signal peptide" evidence="1">
    <location>
        <begin position="1"/>
        <end position="28"/>
    </location>
</feature>
<proteinExistence type="predicted"/>
<dbReference type="Gene3D" id="3.40.50.1820">
    <property type="entry name" value="alpha/beta hydrolase"/>
    <property type="match status" value="1"/>
</dbReference>
<evidence type="ECO:0000313" key="3">
    <source>
        <dbReference type="Proteomes" id="UP000666915"/>
    </source>
</evidence>
<dbReference type="SUPFAM" id="SSF53474">
    <property type="entry name" value="alpha/beta-Hydrolases"/>
    <property type="match status" value="1"/>
</dbReference>
<protein>
    <recommendedName>
        <fullName evidence="4">Alpha/beta hydrolase</fullName>
    </recommendedName>
</protein>
<evidence type="ECO:0000256" key="1">
    <source>
        <dbReference type="SAM" id="SignalP"/>
    </source>
</evidence>
<name>A0ABS3RC32_9ACTN</name>
<organism evidence="2 3">
    <name type="scientific">Actinomadura nitritigenes</name>
    <dbReference type="NCBI Taxonomy" id="134602"/>
    <lineage>
        <taxon>Bacteria</taxon>
        <taxon>Bacillati</taxon>
        <taxon>Actinomycetota</taxon>
        <taxon>Actinomycetes</taxon>
        <taxon>Streptosporangiales</taxon>
        <taxon>Thermomonosporaceae</taxon>
        <taxon>Actinomadura</taxon>
    </lineage>
</organism>
<dbReference type="EMBL" id="JAGEOK010000036">
    <property type="protein sequence ID" value="MBO2443785.1"/>
    <property type="molecule type" value="Genomic_DNA"/>
</dbReference>
<accession>A0ABS3RC32</accession>
<dbReference type="RefSeq" id="WP_208272083.1">
    <property type="nucleotide sequence ID" value="NZ_BAAAGM010000102.1"/>
</dbReference>
<comment type="caution">
    <text evidence="2">The sequence shown here is derived from an EMBL/GenBank/DDBJ whole genome shotgun (WGS) entry which is preliminary data.</text>
</comment>
<keyword evidence="1" id="KW-0732">Signal</keyword>
<dbReference type="InterPro" id="IPR029058">
    <property type="entry name" value="AB_hydrolase_fold"/>
</dbReference>